<dbReference type="STRING" id="1280954.HPO_09473"/>
<feature type="compositionally biased region" description="Basic and acidic residues" evidence="1">
    <location>
        <begin position="166"/>
        <end position="187"/>
    </location>
</feature>
<dbReference type="Proteomes" id="UP000027100">
    <property type="component" value="Unassembled WGS sequence"/>
</dbReference>
<dbReference type="AlphaFoldDB" id="A0A062VJM5"/>
<gene>
    <name evidence="2" type="ORF">HPO_09473</name>
</gene>
<keyword evidence="3" id="KW-1185">Reference proteome</keyword>
<feature type="region of interest" description="Disordered" evidence="1">
    <location>
        <begin position="165"/>
        <end position="187"/>
    </location>
</feature>
<dbReference type="InterPro" id="IPR006482">
    <property type="entry name" value="Cas7_Csh2/Csh2"/>
</dbReference>
<evidence type="ECO:0000313" key="3">
    <source>
        <dbReference type="Proteomes" id="UP000027100"/>
    </source>
</evidence>
<dbReference type="InterPro" id="IPR013418">
    <property type="entry name" value="CRISPR-assoc_prot_Cas7/Csd2"/>
</dbReference>
<accession>A0A062VJM5</accession>
<sequence>MTTITNRYDFVLLFDVTNGNPNGDPDAGNLPRLDPETNHGLVSDVCLKRKVRNYVELAHAGADGRHIYVQDGSILNDRHRMGYRAIRPGDDKVDKDAKLNPKDDTEADKLRGWMCANFYDVRSFGAVMSTGVNCGQVRGPVQMTFASSIEPIVPSEVSITRMAATNEKEKKERQEGDDGDARSDNRTMGRKHIVPYGLYRAHGFISAKLAERTGFCDDDLGLLMEALENMFEHDRSAARGEMATRKLIVFKHDSALGNAKAHDLFDRVHVGRNVGGEFRNPDDAGLGNLPPARKYADYLVQIHREGMPEGVEIIERL</sequence>
<evidence type="ECO:0000256" key="1">
    <source>
        <dbReference type="SAM" id="MobiDB-lite"/>
    </source>
</evidence>
<dbReference type="PATRIC" id="fig|1280954.3.peg.1918"/>
<comment type="caution">
    <text evidence="2">The sequence shown here is derived from an EMBL/GenBank/DDBJ whole genome shotgun (WGS) entry which is preliminary data.</text>
</comment>
<dbReference type="Pfam" id="PF05107">
    <property type="entry name" value="Cas_Cas7"/>
    <property type="match status" value="1"/>
</dbReference>
<dbReference type="OrthoDB" id="9776792at2"/>
<dbReference type="EMBL" id="ARYM01000009">
    <property type="protein sequence ID" value="KCZ98775.1"/>
    <property type="molecule type" value="Genomic_DNA"/>
</dbReference>
<dbReference type="RefSeq" id="WP_035597550.1">
    <property type="nucleotide sequence ID" value="NZ_ARYM01000009.1"/>
</dbReference>
<proteinExistence type="predicted"/>
<evidence type="ECO:0000313" key="2">
    <source>
        <dbReference type="EMBL" id="KCZ98775.1"/>
    </source>
</evidence>
<dbReference type="eggNOG" id="COG3649">
    <property type="taxonomic scope" value="Bacteria"/>
</dbReference>
<dbReference type="NCBIfam" id="TIGR01595">
    <property type="entry name" value="cas_CT1132"/>
    <property type="match status" value="1"/>
</dbReference>
<name>A0A062VJM5_9PROT</name>
<dbReference type="CDD" id="cd09689">
    <property type="entry name" value="Cas7_I-C"/>
    <property type="match status" value="1"/>
</dbReference>
<dbReference type="NCBIfam" id="TIGR02589">
    <property type="entry name" value="cas_Csd2"/>
    <property type="match status" value="1"/>
</dbReference>
<organism evidence="2 3">
    <name type="scientific">Hyphomonas polymorpha PS728</name>
    <dbReference type="NCBI Taxonomy" id="1280954"/>
    <lineage>
        <taxon>Bacteria</taxon>
        <taxon>Pseudomonadati</taxon>
        <taxon>Pseudomonadota</taxon>
        <taxon>Alphaproteobacteria</taxon>
        <taxon>Hyphomonadales</taxon>
        <taxon>Hyphomonadaceae</taxon>
        <taxon>Hyphomonas</taxon>
    </lineage>
</organism>
<reference evidence="2 3" key="1">
    <citation type="journal article" date="2014" name="Antonie Van Leeuwenhoek">
        <title>Hyphomonas beringensis sp. nov. and Hyphomonas chukchiensis sp. nov., isolated from surface seawater of the Bering Sea and Chukchi Sea.</title>
        <authorList>
            <person name="Li C."/>
            <person name="Lai Q."/>
            <person name="Li G."/>
            <person name="Dong C."/>
            <person name="Wang J."/>
            <person name="Liao Y."/>
            <person name="Shao Z."/>
        </authorList>
    </citation>
    <scope>NUCLEOTIDE SEQUENCE [LARGE SCALE GENOMIC DNA]</scope>
    <source>
        <strain evidence="2 3">PS728</strain>
    </source>
</reference>
<protein>
    <submittedName>
        <fullName evidence="2">Cas2 family CRISPR-associated protein</fullName>
    </submittedName>
</protein>
<dbReference type="GO" id="GO:0043571">
    <property type="term" value="P:maintenance of CRISPR repeat elements"/>
    <property type="evidence" value="ECO:0007669"/>
    <property type="project" value="InterPro"/>
</dbReference>